<dbReference type="Pfam" id="PF13173">
    <property type="entry name" value="AAA_14"/>
    <property type="match status" value="1"/>
</dbReference>
<dbReference type="InterPro" id="IPR041682">
    <property type="entry name" value="AAA_14"/>
</dbReference>
<evidence type="ECO:0008006" key="4">
    <source>
        <dbReference type="Google" id="ProtNLM"/>
    </source>
</evidence>
<dbReference type="PANTHER" id="PTHR43566:SF2">
    <property type="entry name" value="DUF4143 DOMAIN-CONTAINING PROTEIN"/>
    <property type="match status" value="1"/>
</dbReference>
<dbReference type="InterPro" id="IPR025420">
    <property type="entry name" value="DUF4143"/>
</dbReference>
<name>A0A6S6SC38_9GAMM</name>
<accession>A0A6S6SC38</accession>
<dbReference type="SUPFAM" id="SSF52540">
    <property type="entry name" value="P-loop containing nucleoside triphosphate hydrolases"/>
    <property type="match status" value="1"/>
</dbReference>
<dbReference type="Pfam" id="PF13635">
    <property type="entry name" value="DUF4143"/>
    <property type="match status" value="1"/>
</dbReference>
<evidence type="ECO:0000313" key="3">
    <source>
        <dbReference type="EMBL" id="CAA6802199.1"/>
    </source>
</evidence>
<evidence type="ECO:0000259" key="2">
    <source>
        <dbReference type="Pfam" id="PF13635"/>
    </source>
</evidence>
<gene>
    <name evidence="3" type="ORF">HELGO_WM29110</name>
</gene>
<dbReference type="InterPro" id="IPR027417">
    <property type="entry name" value="P-loop_NTPase"/>
</dbReference>
<dbReference type="PANTHER" id="PTHR43566">
    <property type="entry name" value="CONSERVED PROTEIN"/>
    <property type="match status" value="1"/>
</dbReference>
<feature type="domain" description="DUF4143" evidence="2">
    <location>
        <begin position="206"/>
        <end position="364"/>
    </location>
</feature>
<reference evidence="3" key="1">
    <citation type="submission" date="2020-01" db="EMBL/GenBank/DDBJ databases">
        <authorList>
            <person name="Meier V. D."/>
            <person name="Meier V D."/>
        </authorList>
    </citation>
    <scope>NUCLEOTIDE SEQUENCE</scope>
    <source>
        <strain evidence="3">HLG_WM_MAG_09</strain>
    </source>
</reference>
<feature type="domain" description="AAA" evidence="1">
    <location>
        <begin position="20"/>
        <end position="137"/>
    </location>
</feature>
<protein>
    <recommendedName>
        <fullName evidence="4">ATPase</fullName>
    </recommendedName>
</protein>
<sequence>MTGLRRNLTEKVQQLLEVFPVVLLIGARQTGKTTFSKALQPDWTYFDLENEKDHDLITRDYDFFFTEYPRHIIIDEAQEDPKLFRHLRGVIDAKREEKGRFILTGSSSPDLLAHASDSLAGRIAIVEIGTLKVNEVLEQSLPDFYELFSRSIVVDDTAEWLQTLSPMTDDVIPLFLKGGYPEPVLAKSDFAYSTWMENYYQTYINRDVRRLFPKLDSIRYRRFVNMLASLSGTVINKAQLGRSVDVSEVTIRDYLEIADKTYVWRTIPSYENTPSKSILKMPKGQLRDSGLTHYLAGIEAREALLRSPQLGHNFEAFICEEIIKGIQATHVTRWDYYFYRTKNGAEVDLVLEGSFGVLPIEIKFGQKTTVKQLAALQRFVKDNNLPLGIVVNNSTEVKMLAERIVQVPAGCV</sequence>
<evidence type="ECO:0000259" key="1">
    <source>
        <dbReference type="Pfam" id="PF13173"/>
    </source>
</evidence>
<organism evidence="3">
    <name type="scientific">uncultured Thiotrichaceae bacterium</name>
    <dbReference type="NCBI Taxonomy" id="298394"/>
    <lineage>
        <taxon>Bacteria</taxon>
        <taxon>Pseudomonadati</taxon>
        <taxon>Pseudomonadota</taxon>
        <taxon>Gammaproteobacteria</taxon>
        <taxon>Thiotrichales</taxon>
        <taxon>Thiotrichaceae</taxon>
        <taxon>environmental samples</taxon>
    </lineage>
</organism>
<dbReference type="EMBL" id="CACVAT010000041">
    <property type="protein sequence ID" value="CAA6802199.1"/>
    <property type="molecule type" value="Genomic_DNA"/>
</dbReference>
<dbReference type="AlphaFoldDB" id="A0A6S6SC38"/>
<proteinExistence type="predicted"/>